<dbReference type="OrthoDB" id="10474247at2759"/>
<accession>A0A0R3TEK7</accession>
<organism evidence="4">
    <name type="scientific">Rodentolepis nana</name>
    <name type="common">Dwarf tapeworm</name>
    <name type="synonym">Hymenolepis nana</name>
    <dbReference type="NCBI Taxonomy" id="102285"/>
    <lineage>
        <taxon>Eukaryota</taxon>
        <taxon>Metazoa</taxon>
        <taxon>Spiralia</taxon>
        <taxon>Lophotrochozoa</taxon>
        <taxon>Platyhelminthes</taxon>
        <taxon>Cestoda</taxon>
        <taxon>Eucestoda</taxon>
        <taxon>Cyclophyllidea</taxon>
        <taxon>Hymenolepididae</taxon>
        <taxon>Rodentolepis</taxon>
    </lineage>
</organism>
<proteinExistence type="predicted"/>
<reference evidence="2 3" key="2">
    <citation type="submission" date="2018-11" db="EMBL/GenBank/DDBJ databases">
        <authorList>
            <consortium name="Pathogen Informatics"/>
        </authorList>
    </citation>
    <scope>NUCLEOTIDE SEQUENCE [LARGE SCALE GENOMIC DNA]</scope>
</reference>
<name>A0A0R3TEK7_RODNA</name>
<keyword evidence="3" id="KW-1185">Reference proteome</keyword>
<dbReference type="AlphaFoldDB" id="A0A0R3TEK7"/>
<evidence type="ECO:0000256" key="1">
    <source>
        <dbReference type="SAM" id="MobiDB-lite"/>
    </source>
</evidence>
<evidence type="ECO:0000313" key="2">
    <source>
        <dbReference type="EMBL" id="VDO01354.1"/>
    </source>
</evidence>
<feature type="region of interest" description="Disordered" evidence="1">
    <location>
        <begin position="1"/>
        <end position="24"/>
    </location>
</feature>
<dbReference type="WBParaSite" id="HNAJ_0000549601-mRNA-1">
    <property type="protein sequence ID" value="HNAJ_0000549601-mRNA-1"/>
    <property type="gene ID" value="HNAJ_0000549601"/>
</dbReference>
<feature type="region of interest" description="Disordered" evidence="1">
    <location>
        <begin position="97"/>
        <end position="138"/>
    </location>
</feature>
<feature type="compositionally biased region" description="Basic and acidic residues" evidence="1">
    <location>
        <begin position="13"/>
        <end position="24"/>
    </location>
</feature>
<reference evidence="4" key="1">
    <citation type="submission" date="2017-02" db="UniProtKB">
        <authorList>
            <consortium name="WormBaseParasite"/>
        </authorList>
    </citation>
    <scope>IDENTIFICATION</scope>
</reference>
<sequence length="220" mass="24592">MGDQLNTTYSLDEDSRVFDDKELPETPVKMESAGINRRSLRPRPTPKIPNSILACTTQLCKSPVRSSNTRKRRNVCCTIKVFLSKAATTNAPKNSVTRNIPMITTPWTGMTPQMVKQRGGSRTAKKSDIQVPESTKTRASSALSKINEYVPRTPTKIEVMSPRQWALKTSLRNSAVRTHSYGSLPPKNMFVPIKPVPKLDFDDDDNVNPTSIMVCHSLFE</sequence>
<evidence type="ECO:0000313" key="4">
    <source>
        <dbReference type="WBParaSite" id="HNAJ_0000549601-mRNA-1"/>
    </source>
</evidence>
<dbReference type="Proteomes" id="UP000278807">
    <property type="component" value="Unassembled WGS sequence"/>
</dbReference>
<gene>
    <name evidence="2" type="ORF">HNAJ_LOCUS5494</name>
</gene>
<feature type="compositionally biased region" description="Polar residues" evidence="1">
    <location>
        <begin position="1"/>
        <end position="10"/>
    </location>
</feature>
<dbReference type="EMBL" id="UZAE01004776">
    <property type="protein sequence ID" value="VDO01354.1"/>
    <property type="molecule type" value="Genomic_DNA"/>
</dbReference>
<evidence type="ECO:0000313" key="3">
    <source>
        <dbReference type="Proteomes" id="UP000278807"/>
    </source>
</evidence>
<protein>
    <submittedName>
        <fullName evidence="2 4">Uncharacterized protein</fullName>
    </submittedName>
</protein>